<reference evidence="1 2" key="1">
    <citation type="submission" date="2014-09" db="EMBL/GenBank/DDBJ databases">
        <title>Draft Genome Sequence of Draconibacterium sp. JN14CK-3.</title>
        <authorList>
            <person name="Dong C."/>
            <person name="Lai Q."/>
            <person name="Shao Z."/>
        </authorList>
    </citation>
    <scope>NUCLEOTIDE SEQUENCE [LARGE SCALE GENOMIC DNA]</scope>
    <source>
        <strain evidence="1 2">JN14CK-3</strain>
    </source>
</reference>
<dbReference type="Proteomes" id="UP000032544">
    <property type="component" value="Unassembled WGS sequence"/>
</dbReference>
<name>A0A0D8JG58_9BACT</name>
<dbReference type="AlphaFoldDB" id="A0A0D8JG58"/>
<evidence type="ECO:0000313" key="1">
    <source>
        <dbReference type="EMBL" id="KJF44848.1"/>
    </source>
</evidence>
<evidence type="ECO:0000313" key="2">
    <source>
        <dbReference type="Proteomes" id="UP000032544"/>
    </source>
</evidence>
<dbReference type="EMBL" id="JRHC01000001">
    <property type="protein sequence ID" value="KJF44848.1"/>
    <property type="molecule type" value="Genomic_DNA"/>
</dbReference>
<evidence type="ECO:0008006" key="3">
    <source>
        <dbReference type="Google" id="ProtNLM"/>
    </source>
</evidence>
<protein>
    <recommendedName>
        <fullName evidence="3">Nif11 domain-containing protein</fullName>
    </recommendedName>
</protein>
<sequence>MAIDKAITFVKRATSESDFRKACYRAPSRESLLEEKGFTEVEFDDAINMQLVKCQTYEQAEVYQQIRMWFLSL</sequence>
<dbReference type="STRING" id="1544798.LH29_05260"/>
<dbReference type="RefSeq" id="WP_045026376.1">
    <property type="nucleotide sequence ID" value="NZ_JRHC01000001.1"/>
</dbReference>
<proteinExistence type="predicted"/>
<gene>
    <name evidence="1" type="ORF">LH29_05260</name>
</gene>
<dbReference type="OrthoDB" id="1122091at2"/>
<comment type="caution">
    <text evidence="1">The sequence shown here is derived from an EMBL/GenBank/DDBJ whole genome shotgun (WGS) entry which is preliminary data.</text>
</comment>
<organism evidence="1 2">
    <name type="scientific">Draconibacterium sediminis</name>
    <dbReference type="NCBI Taxonomy" id="1544798"/>
    <lineage>
        <taxon>Bacteria</taxon>
        <taxon>Pseudomonadati</taxon>
        <taxon>Bacteroidota</taxon>
        <taxon>Bacteroidia</taxon>
        <taxon>Marinilabiliales</taxon>
        <taxon>Prolixibacteraceae</taxon>
        <taxon>Draconibacterium</taxon>
    </lineage>
</organism>
<accession>A0A0D8JG58</accession>
<keyword evidence="2" id="KW-1185">Reference proteome</keyword>